<comment type="similarity">
    <text evidence="1 11">Belongs to the Nth/MutY family.</text>
</comment>
<name>A0A9N8YLX0_9GLOM</name>
<dbReference type="Pfam" id="PF00730">
    <property type="entry name" value="HhH-GPD"/>
    <property type="match status" value="1"/>
</dbReference>
<dbReference type="GO" id="GO:0006285">
    <property type="term" value="P:base-excision repair, AP site formation"/>
    <property type="evidence" value="ECO:0007669"/>
    <property type="project" value="UniProtKB-UniRule"/>
</dbReference>
<evidence type="ECO:0000256" key="11">
    <source>
        <dbReference type="HAMAP-Rule" id="MF_03183"/>
    </source>
</evidence>
<dbReference type="GO" id="GO:0005634">
    <property type="term" value="C:nucleus"/>
    <property type="evidence" value="ECO:0007669"/>
    <property type="project" value="UniProtKB-SubCell"/>
</dbReference>
<dbReference type="Pfam" id="PF00633">
    <property type="entry name" value="HHH"/>
    <property type="match status" value="1"/>
</dbReference>
<evidence type="ECO:0000256" key="1">
    <source>
        <dbReference type="ARBA" id="ARBA00008343"/>
    </source>
</evidence>
<keyword evidence="10 11" id="KW-0326">Glycosidase</keyword>
<evidence type="ECO:0000256" key="2">
    <source>
        <dbReference type="ARBA" id="ARBA00022485"/>
    </source>
</evidence>
<keyword evidence="4 11" id="KW-0227">DNA damage</keyword>
<comment type="caution">
    <text evidence="11">Lacks conserved residue(s) required for the propagation of feature annotation.</text>
</comment>
<dbReference type="InterPro" id="IPR003265">
    <property type="entry name" value="HhH-GPD_domain"/>
</dbReference>
<sequence length="324" mass="36664">MSNNEYQGRITRKRAREHIKIEIEEKIKVSSPVSLNEARIKDEVDAYEVSLDTKETTIGSESNGETVIDETVKVSGAKKTRIKKEVKFEGPPVNWEQVYQSIKEYRLGINAPVDTMGCERLAEQTSRFQTLVALMLSSQTKDQITAEAINNLRQKLPGGLNIQSIIDTDELILDECISKVGFHKQKAKWIKQAAVTCKEEYNGDIPNDIKNLMNLKGVGPKMAYLCMQCAWNINQGIGVDVHVHRITNRLGWCKTKEPEATRKALESWLPKEFWSEINYLLVGFGQTTCKSPYPRCADCPVKGYCPSANTFRQTSKASSNRKRK</sequence>
<accession>A0A9N8YLX0</accession>
<dbReference type="OrthoDB" id="2099276at2759"/>
<keyword evidence="8 11" id="KW-0234">DNA repair</keyword>
<dbReference type="InterPro" id="IPR011257">
    <property type="entry name" value="DNA_glycosylase"/>
</dbReference>
<keyword evidence="7" id="KW-0411">Iron-sulfur</keyword>
<proteinExistence type="inferred from homology"/>
<evidence type="ECO:0000259" key="12">
    <source>
        <dbReference type="SMART" id="SM00478"/>
    </source>
</evidence>
<dbReference type="InterPro" id="IPR023170">
    <property type="entry name" value="HhH_base_excis_C"/>
</dbReference>
<dbReference type="FunFam" id="1.10.340.30:FF:000005">
    <property type="entry name" value="Endonuclease III-like protein 1"/>
    <property type="match status" value="1"/>
</dbReference>
<evidence type="ECO:0000256" key="8">
    <source>
        <dbReference type="ARBA" id="ARBA00023204"/>
    </source>
</evidence>
<keyword evidence="2" id="KW-0004">4Fe-4S</keyword>
<dbReference type="GO" id="GO:0140078">
    <property type="term" value="F:class I DNA-(apurinic or apyrimidinic site) endonuclease activity"/>
    <property type="evidence" value="ECO:0007669"/>
    <property type="project" value="UniProtKB-EC"/>
</dbReference>
<evidence type="ECO:0000256" key="7">
    <source>
        <dbReference type="ARBA" id="ARBA00023014"/>
    </source>
</evidence>
<dbReference type="Gene3D" id="1.10.1670.10">
    <property type="entry name" value="Helix-hairpin-Helix base-excision DNA repair enzymes (C-terminal)"/>
    <property type="match status" value="1"/>
</dbReference>
<evidence type="ECO:0000256" key="10">
    <source>
        <dbReference type="ARBA" id="ARBA00023295"/>
    </source>
</evidence>
<dbReference type="GO" id="GO:0000703">
    <property type="term" value="F:oxidized pyrimidine nucleobase lesion DNA N-glycosylase activity"/>
    <property type="evidence" value="ECO:0007669"/>
    <property type="project" value="UniProtKB-UniRule"/>
</dbReference>
<dbReference type="PANTHER" id="PTHR43286">
    <property type="entry name" value="ENDONUCLEASE III-LIKE PROTEIN 1"/>
    <property type="match status" value="1"/>
</dbReference>
<evidence type="ECO:0000313" key="13">
    <source>
        <dbReference type="EMBL" id="CAG8433005.1"/>
    </source>
</evidence>
<feature type="domain" description="HhH-GPD" evidence="12">
    <location>
        <begin position="136"/>
        <end position="287"/>
    </location>
</feature>
<comment type="function">
    <text evidence="11">Bifunctional DNA N-glycosylase with associated apurinic/apyrimidinic (AP) lyase function that catalyzes the first step in base excision repair (BER), the primary repair pathway for the repair of oxidative DNA damage. The DNA N-glycosylase activity releases the damaged DNA base from DNA by cleaving the N-glycosidic bond, leaving an AP site. The AP lyase activity cleaves the phosphodiester bond 3' to the AP site by a beta-elimination. Primarily recognizes and repairs oxidative base damage of pyrimidines.</text>
</comment>
<keyword evidence="5 11" id="KW-0378">Hydrolase</keyword>
<dbReference type="EC" id="3.2.2.-" evidence="11"/>
<dbReference type="InterPro" id="IPR030841">
    <property type="entry name" value="NTH1"/>
</dbReference>
<dbReference type="AlphaFoldDB" id="A0A9N8YLX0"/>
<dbReference type="GO" id="GO:0051539">
    <property type="term" value="F:4 iron, 4 sulfur cluster binding"/>
    <property type="evidence" value="ECO:0007669"/>
    <property type="project" value="UniProtKB-KW"/>
</dbReference>
<evidence type="ECO:0000313" key="14">
    <source>
        <dbReference type="Proteomes" id="UP000789831"/>
    </source>
</evidence>
<comment type="subcellular location">
    <subcellularLocation>
        <location evidence="11">Nucleus</location>
    </subcellularLocation>
    <subcellularLocation>
        <location evidence="11">Mitochondrion</location>
    </subcellularLocation>
</comment>
<gene>
    <name evidence="11" type="primary">NTH1</name>
    <name evidence="13" type="ORF">AGERDE_LOCUS2</name>
</gene>
<comment type="caution">
    <text evidence="13">The sequence shown here is derived from an EMBL/GenBank/DDBJ whole genome shotgun (WGS) entry which is preliminary data.</text>
</comment>
<dbReference type="GO" id="GO:0005739">
    <property type="term" value="C:mitochondrion"/>
    <property type="evidence" value="ECO:0007669"/>
    <property type="project" value="UniProtKB-SubCell"/>
</dbReference>
<dbReference type="SUPFAM" id="SSF48150">
    <property type="entry name" value="DNA-glycosylase"/>
    <property type="match status" value="1"/>
</dbReference>
<dbReference type="InterPro" id="IPR000445">
    <property type="entry name" value="HhH_motif"/>
</dbReference>
<dbReference type="GO" id="GO:0003677">
    <property type="term" value="F:DNA binding"/>
    <property type="evidence" value="ECO:0007669"/>
    <property type="project" value="UniProtKB-UniRule"/>
</dbReference>
<evidence type="ECO:0000256" key="4">
    <source>
        <dbReference type="ARBA" id="ARBA00022763"/>
    </source>
</evidence>
<dbReference type="HAMAP" id="MF_03183">
    <property type="entry name" value="Endonuclease_III_Nth"/>
    <property type="match status" value="1"/>
</dbReference>
<dbReference type="Gene3D" id="1.10.340.30">
    <property type="entry name" value="Hypothetical protein, domain 2"/>
    <property type="match status" value="1"/>
</dbReference>
<keyword evidence="3" id="KW-0479">Metal-binding</keyword>
<dbReference type="CDD" id="cd00056">
    <property type="entry name" value="ENDO3c"/>
    <property type="match status" value="1"/>
</dbReference>
<keyword evidence="11" id="KW-0496">Mitochondrion</keyword>
<evidence type="ECO:0000256" key="5">
    <source>
        <dbReference type="ARBA" id="ARBA00022801"/>
    </source>
</evidence>
<evidence type="ECO:0000256" key="6">
    <source>
        <dbReference type="ARBA" id="ARBA00023004"/>
    </source>
</evidence>
<dbReference type="GO" id="GO:0046872">
    <property type="term" value="F:metal ion binding"/>
    <property type="evidence" value="ECO:0007669"/>
    <property type="project" value="UniProtKB-KW"/>
</dbReference>
<keyword evidence="9 11" id="KW-0456">Lyase</keyword>
<evidence type="ECO:0000256" key="9">
    <source>
        <dbReference type="ARBA" id="ARBA00023239"/>
    </source>
</evidence>
<protein>
    <recommendedName>
        <fullName evidence="11">Endonuclease III homolog</fullName>
        <ecNumber evidence="11">3.2.2.-</ecNumber>
        <ecNumber evidence="11">4.2.99.18</ecNumber>
    </recommendedName>
    <alternativeName>
        <fullName evidence="11">Bifunctional DNA N-glycosylase/DNA-(apurinic or apyrimidinic site) lyase</fullName>
        <shortName evidence="11">DNA glycosylase/AP lyase</shortName>
    </alternativeName>
</protein>
<keyword evidence="6" id="KW-0408">Iron</keyword>
<dbReference type="GO" id="GO:0006289">
    <property type="term" value="P:nucleotide-excision repair"/>
    <property type="evidence" value="ECO:0007669"/>
    <property type="project" value="TreeGrafter"/>
</dbReference>
<dbReference type="Proteomes" id="UP000789831">
    <property type="component" value="Unassembled WGS sequence"/>
</dbReference>
<keyword evidence="11" id="KW-0539">Nucleus</keyword>
<dbReference type="EMBL" id="CAJVPL010000001">
    <property type="protein sequence ID" value="CAG8433005.1"/>
    <property type="molecule type" value="Genomic_DNA"/>
</dbReference>
<keyword evidence="14" id="KW-1185">Reference proteome</keyword>
<dbReference type="EC" id="4.2.99.18" evidence="11"/>
<dbReference type="PANTHER" id="PTHR43286:SF1">
    <property type="entry name" value="ENDONUCLEASE III-LIKE PROTEIN 1"/>
    <property type="match status" value="1"/>
</dbReference>
<evidence type="ECO:0000256" key="3">
    <source>
        <dbReference type="ARBA" id="ARBA00022723"/>
    </source>
</evidence>
<reference evidence="13" key="1">
    <citation type="submission" date="2021-06" db="EMBL/GenBank/DDBJ databases">
        <authorList>
            <person name="Kallberg Y."/>
            <person name="Tangrot J."/>
            <person name="Rosling A."/>
        </authorList>
    </citation>
    <scope>NUCLEOTIDE SEQUENCE</scope>
    <source>
        <strain evidence="13">MT106</strain>
    </source>
</reference>
<dbReference type="SMART" id="SM00478">
    <property type="entry name" value="ENDO3c"/>
    <property type="match status" value="1"/>
</dbReference>
<comment type="catalytic activity">
    <reaction evidence="11">
        <text>2'-deoxyribonucleotide-(2'-deoxyribose 5'-phosphate)-2'-deoxyribonucleotide-DNA = a 3'-end 2'-deoxyribonucleotide-(2,3-dehydro-2,3-deoxyribose 5'-phosphate)-DNA + a 5'-end 5'-phospho-2'-deoxyribonucleoside-DNA + H(+)</text>
        <dbReference type="Rhea" id="RHEA:66592"/>
        <dbReference type="Rhea" id="RHEA-COMP:13180"/>
        <dbReference type="Rhea" id="RHEA-COMP:16897"/>
        <dbReference type="Rhea" id="RHEA-COMP:17067"/>
        <dbReference type="ChEBI" id="CHEBI:15378"/>
        <dbReference type="ChEBI" id="CHEBI:136412"/>
        <dbReference type="ChEBI" id="CHEBI:157695"/>
        <dbReference type="ChEBI" id="CHEBI:167181"/>
        <dbReference type="EC" id="4.2.99.18"/>
    </reaction>
</comment>
<organism evidence="13 14">
    <name type="scientific">Ambispora gerdemannii</name>
    <dbReference type="NCBI Taxonomy" id="144530"/>
    <lineage>
        <taxon>Eukaryota</taxon>
        <taxon>Fungi</taxon>
        <taxon>Fungi incertae sedis</taxon>
        <taxon>Mucoromycota</taxon>
        <taxon>Glomeromycotina</taxon>
        <taxon>Glomeromycetes</taxon>
        <taxon>Archaeosporales</taxon>
        <taxon>Ambisporaceae</taxon>
        <taxon>Ambispora</taxon>
    </lineage>
</organism>